<dbReference type="EMBL" id="JAGKQM010000018">
    <property type="protein sequence ID" value="KAH0863305.1"/>
    <property type="molecule type" value="Genomic_DNA"/>
</dbReference>
<evidence type="ECO:0000313" key="2">
    <source>
        <dbReference type="EMBL" id="KAH0863305.1"/>
    </source>
</evidence>
<accession>A0ABQ7Y545</accession>
<dbReference type="Proteomes" id="UP000824890">
    <property type="component" value="Unassembled WGS sequence"/>
</dbReference>
<name>A0ABQ7Y545_BRANA</name>
<comment type="caution">
    <text evidence="2">The sequence shown here is derived from an EMBL/GenBank/DDBJ whole genome shotgun (WGS) entry which is preliminary data.</text>
</comment>
<evidence type="ECO:0000256" key="1">
    <source>
        <dbReference type="SAM" id="MobiDB-lite"/>
    </source>
</evidence>
<protein>
    <submittedName>
        <fullName evidence="2">Uncharacterized protein</fullName>
    </submittedName>
</protein>
<feature type="region of interest" description="Disordered" evidence="1">
    <location>
        <begin position="1"/>
        <end position="49"/>
    </location>
</feature>
<feature type="region of interest" description="Disordered" evidence="1">
    <location>
        <begin position="134"/>
        <end position="161"/>
    </location>
</feature>
<gene>
    <name evidence="2" type="ORF">HID58_080516</name>
</gene>
<organism evidence="2 3">
    <name type="scientific">Brassica napus</name>
    <name type="common">Rape</name>
    <dbReference type="NCBI Taxonomy" id="3708"/>
    <lineage>
        <taxon>Eukaryota</taxon>
        <taxon>Viridiplantae</taxon>
        <taxon>Streptophyta</taxon>
        <taxon>Embryophyta</taxon>
        <taxon>Tracheophyta</taxon>
        <taxon>Spermatophyta</taxon>
        <taxon>Magnoliopsida</taxon>
        <taxon>eudicotyledons</taxon>
        <taxon>Gunneridae</taxon>
        <taxon>Pentapetalae</taxon>
        <taxon>rosids</taxon>
        <taxon>malvids</taxon>
        <taxon>Brassicales</taxon>
        <taxon>Brassicaceae</taxon>
        <taxon>Brassiceae</taxon>
        <taxon>Brassica</taxon>
    </lineage>
</organism>
<evidence type="ECO:0000313" key="3">
    <source>
        <dbReference type="Proteomes" id="UP000824890"/>
    </source>
</evidence>
<sequence>DKEANKNPDEDIESEQRPERGIIDGEKKQEEVSMGAGEHRSGKKAEVVSGKEVVSKLLEDLESIQTIKGKAANGGSLEVNVSANQVLQSREGSDSPLNGNWSLVAVTNTIPSVLSVGVKEVGTMNGFQALQDIREEGKIDEEDVEDGHEEDVEESELEEGKSIQVEERVLKGLLQTLEI</sequence>
<reference evidence="2 3" key="1">
    <citation type="submission" date="2021-05" db="EMBL/GenBank/DDBJ databases">
        <title>Genome Assembly of Synthetic Allotetraploid Brassica napus Reveals Homoeologous Exchanges between Subgenomes.</title>
        <authorList>
            <person name="Davis J.T."/>
        </authorList>
    </citation>
    <scope>NUCLEOTIDE SEQUENCE [LARGE SCALE GENOMIC DNA]</scope>
    <source>
        <strain evidence="3">cv. Da-Ae</strain>
        <tissue evidence="2">Seedling</tissue>
    </source>
</reference>
<feature type="compositionally biased region" description="Acidic residues" evidence="1">
    <location>
        <begin position="138"/>
        <end position="157"/>
    </location>
</feature>
<keyword evidence="3" id="KW-1185">Reference proteome</keyword>
<feature type="non-terminal residue" evidence="2">
    <location>
        <position position="1"/>
    </location>
</feature>
<feature type="compositionally biased region" description="Basic and acidic residues" evidence="1">
    <location>
        <begin position="1"/>
        <end position="46"/>
    </location>
</feature>
<proteinExistence type="predicted"/>